<dbReference type="Proteomes" id="UP000464624">
    <property type="component" value="Chromosome"/>
</dbReference>
<reference evidence="3 4" key="1">
    <citation type="submission" date="2019-12" db="EMBL/GenBank/DDBJ databases">
        <title>Complete genome sequence of Mycolicibacterium xenopi str. JCM15661T.</title>
        <authorList>
            <person name="Yoshida M."/>
            <person name="Fukano H."/>
            <person name="Asakura T."/>
            <person name="Hoshino Y."/>
        </authorList>
    </citation>
    <scope>NUCLEOTIDE SEQUENCE [LARGE SCALE GENOMIC DNA]</scope>
    <source>
        <strain evidence="3 4">JCM 15661T</strain>
    </source>
</reference>
<feature type="domain" description="Methyltransferase" evidence="2">
    <location>
        <begin position="78"/>
        <end position="175"/>
    </location>
</feature>
<evidence type="ECO:0000313" key="4">
    <source>
        <dbReference type="Proteomes" id="UP000464624"/>
    </source>
</evidence>
<dbReference type="PANTHER" id="PTHR43591">
    <property type="entry name" value="METHYLTRANSFERASE"/>
    <property type="match status" value="1"/>
</dbReference>
<dbReference type="GO" id="GO:0008168">
    <property type="term" value="F:methyltransferase activity"/>
    <property type="evidence" value="ECO:0007669"/>
    <property type="project" value="TreeGrafter"/>
</dbReference>
<dbReference type="PANTHER" id="PTHR43591:SF99">
    <property type="entry name" value="OS06G0646000 PROTEIN"/>
    <property type="match status" value="1"/>
</dbReference>
<dbReference type="Gene3D" id="3.40.50.150">
    <property type="entry name" value="Vaccinia Virus protein VP39"/>
    <property type="match status" value="1"/>
</dbReference>
<feature type="region of interest" description="Disordered" evidence="1">
    <location>
        <begin position="1"/>
        <end position="32"/>
    </location>
</feature>
<dbReference type="RefSeq" id="WP_232061688.1">
    <property type="nucleotide sequence ID" value="NZ_AP022314.1"/>
</dbReference>
<dbReference type="Pfam" id="PF13649">
    <property type="entry name" value="Methyltransf_25"/>
    <property type="match status" value="1"/>
</dbReference>
<dbReference type="EMBL" id="AP022314">
    <property type="protein sequence ID" value="BBU25090.1"/>
    <property type="molecule type" value="Genomic_DNA"/>
</dbReference>
<dbReference type="SUPFAM" id="SSF53335">
    <property type="entry name" value="S-adenosyl-L-methionine-dependent methyltransferases"/>
    <property type="match status" value="1"/>
</dbReference>
<protein>
    <recommendedName>
        <fullName evidence="2">Methyltransferase domain-containing protein</fullName>
    </recommendedName>
</protein>
<sequence>MGDERAKRDTAREMSTAGCEKHGGSSSPAVTEARLAAEQRTHWQQTYAAHPHLYGDQPSEAAKNALAVFRSTGVSALLDLGSGHGRDALFFARNGIAVHVIDFSPTALQQLADTAAVQGLTGRITVTEHDIRYPLPVPAGSVDAVFAHMLLCMAFSTNTIRAIVSDVRRVLRPGGVFVYTVRHTGDAHYRAGIPHGDDIYEHGGFAVHYFSRRLIEELAVDWTLIDVHEFCEGELPRRLFCVTQIRPAD</sequence>
<dbReference type="KEGG" id="mxe:MYXE_48800"/>
<evidence type="ECO:0000313" key="3">
    <source>
        <dbReference type="EMBL" id="BBU25090.1"/>
    </source>
</evidence>
<dbReference type="InterPro" id="IPR041698">
    <property type="entry name" value="Methyltransf_25"/>
</dbReference>
<dbReference type="InterPro" id="IPR029063">
    <property type="entry name" value="SAM-dependent_MTases_sf"/>
</dbReference>
<gene>
    <name evidence="3" type="ORF">MYXE_48800</name>
</gene>
<accession>A0AAD1M413</accession>
<organism evidence="3 4">
    <name type="scientific">Mycobacterium xenopi</name>
    <dbReference type="NCBI Taxonomy" id="1789"/>
    <lineage>
        <taxon>Bacteria</taxon>
        <taxon>Bacillati</taxon>
        <taxon>Actinomycetota</taxon>
        <taxon>Actinomycetes</taxon>
        <taxon>Mycobacteriales</taxon>
        <taxon>Mycobacteriaceae</taxon>
        <taxon>Mycobacterium</taxon>
    </lineage>
</organism>
<evidence type="ECO:0000256" key="1">
    <source>
        <dbReference type="SAM" id="MobiDB-lite"/>
    </source>
</evidence>
<feature type="compositionally biased region" description="Basic and acidic residues" evidence="1">
    <location>
        <begin position="1"/>
        <end position="12"/>
    </location>
</feature>
<proteinExistence type="predicted"/>
<name>A0AAD1M413_MYCXE</name>
<evidence type="ECO:0000259" key="2">
    <source>
        <dbReference type="Pfam" id="PF13649"/>
    </source>
</evidence>
<dbReference type="AlphaFoldDB" id="A0AAD1M413"/>
<dbReference type="CDD" id="cd02440">
    <property type="entry name" value="AdoMet_MTases"/>
    <property type="match status" value="1"/>
</dbReference>